<comment type="caution">
    <text evidence="2">The sequence shown here is derived from an EMBL/GenBank/DDBJ whole genome shotgun (WGS) entry which is preliminary data.</text>
</comment>
<keyword evidence="1" id="KW-0472">Membrane</keyword>
<evidence type="ECO:0000313" key="2">
    <source>
        <dbReference type="EMBL" id="HAG2560283.1"/>
    </source>
</evidence>
<name>A0A760MTJ4_SALER</name>
<keyword evidence="1" id="KW-1133">Transmembrane helix</keyword>
<accession>A0A760MTJ4</accession>
<dbReference type="EMBL" id="DAAXUA010000004">
    <property type="protein sequence ID" value="HAG2560283.1"/>
    <property type="molecule type" value="Genomic_DNA"/>
</dbReference>
<organism evidence="2">
    <name type="scientific">Salmonella enterica</name>
    <name type="common">Salmonella choleraesuis</name>
    <dbReference type="NCBI Taxonomy" id="28901"/>
    <lineage>
        <taxon>Bacteria</taxon>
        <taxon>Pseudomonadati</taxon>
        <taxon>Pseudomonadota</taxon>
        <taxon>Gammaproteobacteria</taxon>
        <taxon>Enterobacterales</taxon>
        <taxon>Enterobacteriaceae</taxon>
        <taxon>Salmonella</taxon>
    </lineage>
</organism>
<evidence type="ECO:0008006" key="3">
    <source>
        <dbReference type="Google" id="ProtNLM"/>
    </source>
</evidence>
<reference evidence="2" key="1">
    <citation type="journal article" date="2018" name="Genome Biol.">
        <title>SKESA: strategic k-mer extension for scrupulous assemblies.</title>
        <authorList>
            <person name="Souvorov A."/>
            <person name="Agarwala R."/>
            <person name="Lipman D.J."/>
        </authorList>
    </citation>
    <scope>NUCLEOTIDE SEQUENCE</scope>
    <source>
        <strain evidence="2">MA.CK_95/00012601</strain>
    </source>
</reference>
<evidence type="ECO:0000256" key="1">
    <source>
        <dbReference type="SAM" id="Phobius"/>
    </source>
</evidence>
<keyword evidence="1" id="KW-0812">Transmembrane</keyword>
<sequence>MNISYSFTVPESLAVISLVALILFLAVWLLMLLDVFRKILARHRQKTHGEYRKYIQRKEEVERKAHHRL</sequence>
<feature type="transmembrane region" description="Helical" evidence="1">
    <location>
        <begin position="12"/>
        <end position="36"/>
    </location>
</feature>
<dbReference type="AlphaFoldDB" id="A0A760MTJ4"/>
<proteinExistence type="predicted"/>
<reference evidence="2" key="2">
    <citation type="submission" date="2020-02" db="EMBL/GenBank/DDBJ databases">
        <authorList>
            <consortium name="NCBI Pathogen Detection Project"/>
        </authorList>
    </citation>
    <scope>NUCLEOTIDE SEQUENCE</scope>
    <source>
        <strain evidence="2">MA.CK_95/00012601</strain>
    </source>
</reference>
<protein>
    <recommendedName>
        <fullName evidence="3">LapA family protein</fullName>
    </recommendedName>
</protein>
<gene>
    <name evidence="2" type="ORF">G8W38_002005</name>
</gene>